<evidence type="ECO:0000313" key="4">
    <source>
        <dbReference type="Proteomes" id="UP000321947"/>
    </source>
</evidence>
<dbReference type="Pfam" id="PF02992">
    <property type="entry name" value="Transposase_21"/>
    <property type="match status" value="1"/>
</dbReference>
<dbReference type="EMBL" id="SSTD01000679">
    <property type="protein sequence ID" value="TYK30302.1"/>
    <property type="molecule type" value="Genomic_DNA"/>
</dbReference>
<dbReference type="Proteomes" id="UP000321947">
    <property type="component" value="Unassembled WGS sequence"/>
</dbReference>
<dbReference type="Proteomes" id="UP000321393">
    <property type="component" value="Unassembled WGS sequence"/>
</dbReference>
<dbReference type="InterPro" id="IPR004242">
    <property type="entry name" value="Transposase_21"/>
</dbReference>
<evidence type="ECO:0000313" key="1">
    <source>
        <dbReference type="EMBL" id="KAA0035853.1"/>
    </source>
</evidence>
<name>A0A5D3E343_CUCMM</name>
<accession>A0A5D3E343</accession>
<protein>
    <submittedName>
        <fullName evidence="2">Uncharacterized protein</fullName>
    </submittedName>
</protein>
<organism evidence="2 4">
    <name type="scientific">Cucumis melo var. makuwa</name>
    <name type="common">Oriental melon</name>
    <dbReference type="NCBI Taxonomy" id="1194695"/>
    <lineage>
        <taxon>Eukaryota</taxon>
        <taxon>Viridiplantae</taxon>
        <taxon>Streptophyta</taxon>
        <taxon>Embryophyta</taxon>
        <taxon>Tracheophyta</taxon>
        <taxon>Spermatophyta</taxon>
        <taxon>Magnoliopsida</taxon>
        <taxon>eudicotyledons</taxon>
        <taxon>Gunneridae</taxon>
        <taxon>Pentapetalae</taxon>
        <taxon>rosids</taxon>
        <taxon>fabids</taxon>
        <taxon>Cucurbitales</taxon>
        <taxon>Cucurbitaceae</taxon>
        <taxon>Benincaseae</taxon>
        <taxon>Cucumis</taxon>
    </lineage>
</organism>
<gene>
    <name evidence="2" type="ORF">E5676_scaffold344G00680</name>
    <name evidence="1" type="ORF">E6C27_scaffold56G00160</name>
</gene>
<reference evidence="3 4" key="1">
    <citation type="submission" date="2019-08" db="EMBL/GenBank/DDBJ databases">
        <title>Draft genome sequences of two oriental melons (Cucumis melo L. var makuwa).</title>
        <authorList>
            <person name="Kwon S.-Y."/>
        </authorList>
    </citation>
    <scope>NUCLEOTIDE SEQUENCE [LARGE SCALE GENOMIC DNA]</scope>
    <source>
        <strain evidence="4">cv. Chang Bougi</strain>
        <strain evidence="3">cv. SW 3</strain>
        <tissue evidence="2">Leaf</tissue>
    </source>
</reference>
<proteinExistence type="predicted"/>
<dbReference type="EMBL" id="SSTE01019881">
    <property type="protein sequence ID" value="KAA0035853.1"/>
    <property type="molecule type" value="Genomic_DNA"/>
</dbReference>
<comment type="caution">
    <text evidence="2">The sequence shown here is derived from an EMBL/GenBank/DDBJ whole genome shotgun (WGS) entry which is preliminary data.</text>
</comment>
<evidence type="ECO:0000313" key="3">
    <source>
        <dbReference type="Proteomes" id="UP000321393"/>
    </source>
</evidence>
<evidence type="ECO:0000313" key="2">
    <source>
        <dbReference type="EMBL" id="TYK30302.1"/>
    </source>
</evidence>
<sequence>MYILQPLIEELKELWNFEVRTYDSLTYQFFQLHAALLWTINDFQAYSDLSGGVQKGIRHVPSAWVKDCHSGYEVEYPSWDIDAIFQITMCGVKVGNTMER</sequence>
<dbReference type="AlphaFoldDB" id="A0A5D3E343"/>